<dbReference type="SUPFAM" id="SSF52172">
    <property type="entry name" value="CheY-like"/>
    <property type="match status" value="1"/>
</dbReference>
<dbReference type="Pfam" id="PF00072">
    <property type="entry name" value="Response_reg"/>
    <property type="match status" value="1"/>
</dbReference>
<reference evidence="3" key="1">
    <citation type="journal article" date="2015" name="Nature">
        <title>Complex archaea that bridge the gap between prokaryotes and eukaryotes.</title>
        <authorList>
            <person name="Spang A."/>
            <person name="Saw J.H."/>
            <person name="Jorgensen S.L."/>
            <person name="Zaremba-Niedzwiedzka K."/>
            <person name="Martijn J."/>
            <person name="Lind A.E."/>
            <person name="van Eijk R."/>
            <person name="Schleper C."/>
            <person name="Guy L."/>
            <person name="Ettema T.J."/>
        </authorList>
    </citation>
    <scope>NUCLEOTIDE SEQUENCE</scope>
</reference>
<dbReference type="InterPro" id="IPR043128">
    <property type="entry name" value="Rev_trsase/Diguanyl_cyclase"/>
</dbReference>
<organism evidence="3">
    <name type="scientific">marine sediment metagenome</name>
    <dbReference type="NCBI Taxonomy" id="412755"/>
    <lineage>
        <taxon>unclassified sequences</taxon>
        <taxon>metagenomes</taxon>
        <taxon>ecological metagenomes</taxon>
    </lineage>
</organism>
<protein>
    <recommendedName>
        <fullName evidence="4">Response regulator receiver modulated diguanylate cyclase</fullName>
    </recommendedName>
</protein>
<comment type="caution">
    <text evidence="3">The sequence shown here is derived from an EMBL/GenBank/DDBJ whole genome shotgun (WGS) entry which is preliminary data.</text>
</comment>
<dbReference type="GO" id="GO:0000160">
    <property type="term" value="P:phosphorelay signal transduction system"/>
    <property type="evidence" value="ECO:0007669"/>
    <property type="project" value="InterPro"/>
</dbReference>
<dbReference type="InterPro" id="IPR029787">
    <property type="entry name" value="Nucleotide_cyclase"/>
</dbReference>
<dbReference type="SMART" id="SM00267">
    <property type="entry name" value="GGDEF"/>
    <property type="match status" value="1"/>
</dbReference>
<feature type="domain" description="Response regulatory" evidence="1">
    <location>
        <begin position="16"/>
        <end position="133"/>
    </location>
</feature>
<name>A0A0F9PRZ8_9ZZZZ</name>
<evidence type="ECO:0000259" key="1">
    <source>
        <dbReference type="PROSITE" id="PS50110"/>
    </source>
</evidence>
<dbReference type="CDD" id="cd17574">
    <property type="entry name" value="REC_OmpR"/>
    <property type="match status" value="1"/>
</dbReference>
<dbReference type="EMBL" id="LAZR01002218">
    <property type="protein sequence ID" value="KKN32939.1"/>
    <property type="molecule type" value="Genomic_DNA"/>
</dbReference>
<dbReference type="Gene3D" id="3.40.50.2300">
    <property type="match status" value="1"/>
</dbReference>
<evidence type="ECO:0000259" key="2">
    <source>
        <dbReference type="PROSITE" id="PS50887"/>
    </source>
</evidence>
<dbReference type="AlphaFoldDB" id="A0A0F9PRZ8"/>
<evidence type="ECO:0000313" key="3">
    <source>
        <dbReference type="EMBL" id="KKN32939.1"/>
    </source>
</evidence>
<evidence type="ECO:0008006" key="4">
    <source>
        <dbReference type="Google" id="ProtNLM"/>
    </source>
</evidence>
<accession>A0A0F9PRZ8</accession>
<dbReference type="Gene3D" id="3.30.70.270">
    <property type="match status" value="1"/>
</dbReference>
<dbReference type="GO" id="GO:0043709">
    <property type="term" value="P:cell adhesion involved in single-species biofilm formation"/>
    <property type="evidence" value="ECO:0007669"/>
    <property type="project" value="TreeGrafter"/>
</dbReference>
<dbReference type="Pfam" id="PF00990">
    <property type="entry name" value="GGDEF"/>
    <property type="match status" value="1"/>
</dbReference>
<dbReference type="InterPro" id="IPR000160">
    <property type="entry name" value="GGDEF_dom"/>
</dbReference>
<gene>
    <name evidence="3" type="ORF">LCGC14_0808900</name>
</gene>
<dbReference type="InterPro" id="IPR011006">
    <property type="entry name" value="CheY-like_superfamily"/>
</dbReference>
<dbReference type="PANTHER" id="PTHR45138">
    <property type="entry name" value="REGULATORY COMPONENTS OF SENSORY TRANSDUCTION SYSTEM"/>
    <property type="match status" value="1"/>
</dbReference>
<dbReference type="GO" id="GO:1902201">
    <property type="term" value="P:negative regulation of bacterial-type flagellum-dependent cell motility"/>
    <property type="evidence" value="ECO:0007669"/>
    <property type="project" value="TreeGrafter"/>
</dbReference>
<proteinExistence type="predicted"/>
<dbReference type="PROSITE" id="PS50887">
    <property type="entry name" value="GGDEF"/>
    <property type="match status" value="1"/>
</dbReference>
<dbReference type="InterPro" id="IPR050469">
    <property type="entry name" value="Diguanylate_Cyclase"/>
</dbReference>
<dbReference type="GO" id="GO:0005886">
    <property type="term" value="C:plasma membrane"/>
    <property type="evidence" value="ECO:0007669"/>
    <property type="project" value="TreeGrafter"/>
</dbReference>
<dbReference type="InterPro" id="IPR001789">
    <property type="entry name" value="Sig_transdc_resp-reg_receiver"/>
</dbReference>
<dbReference type="NCBIfam" id="TIGR00254">
    <property type="entry name" value="GGDEF"/>
    <property type="match status" value="1"/>
</dbReference>
<dbReference type="PANTHER" id="PTHR45138:SF9">
    <property type="entry name" value="DIGUANYLATE CYCLASE DGCM-RELATED"/>
    <property type="match status" value="1"/>
</dbReference>
<dbReference type="SUPFAM" id="SSF55073">
    <property type="entry name" value="Nucleotide cyclase"/>
    <property type="match status" value="1"/>
</dbReference>
<dbReference type="FunFam" id="3.30.70.270:FF:000001">
    <property type="entry name" value="Diguanylate cyclase domain protein"/>
    <property type="match status" value="1"/>
</dbReference>
<dbReference type="PROSITE" id="PS50110">
    <property type="entry name" value="RESPONSE_REGULATORY"/>
    <property type="match status" value="1"/>
</dbReference>
<dbReference type="GO" id="GO:0052621">
    <property type="term" value="F:diguanylate cyclase activity"/>
    <property type="evidence" value="ECO:0007669"/>
    <property type="project" value="TreeGrafter"/>
</dbReference>
<sequence length="329" mass="37849">MSEQENVGSKESVVMKVLVIDDEDISRTISAAIVEKAGFTAIPFSDGNTAYEYIKTCKEPFAMVLDWMMPVIDGITLCKLVRDTVSEYHPFIIMLTQNTSMDEHILALESGADDYLAKPVEPRILDIKLKVAFRSIQEQRFTLELQAKLSRDATTDELTSIYNRRYGLIQIQKQLNKLSRQSKEYGSLILIDIDHFKRFNDSYGHSCGDNVLVEFTKNILNFIRPYDIFCRYGGEEFLLYCELNIIDVEMYIERLRHRIESTEFSFDDQPMQITASFGAVCFSGREIMNKKLEELIMIADEAMYQAKAQGRNRAVMADLKPQYNTASDY</sequence>
<dbReference type="SMART" id="SM00448">
    <property type="entry name" value="REC"/>
    <property type="match status" value="1"/>
</dbReference>
<dbReference type="CDD" id="cd01949">
    <property type="entry name" value="GGDEF"/>
    <property type="match status" value="1"/>
</dbReference>
<feature type="domain" description="GGDEF" evidence="2">
    <location>
        <begin position="184"/>
        <end position="319"/>
    </location>
</feature>